<evidence type="ECO:0000256" key="1">
    <source>
        <dbReference type="ARBA" id="ARBA00000085"/>
    </source>
</evidence>
<evidence type="ECO:0000313" key="13">
    <source>
        <dbReference type="Proteomes" id="UP000320653"/>
    </source>
</evidence>
<proteinExistence type="predicted"/>
<keyword evidence="6" id="KW-0547">Nucleotide-binding</keyword>
<gene>
    <name evidence="12" type="ORF">FHW37_104409</name>
</gene>
<dbReference type="PROSITE" id="PS50109">
    <property type="entry name" value="HIS_KIN"/>
    <property type="match status" value="1"/>
</dbReference>
<dbReference type="InterPro" id="IPR036890">
    <property type="entry name" value="HATPase_C_sf"/>
</dbReference>
<keyword evidence="7 12" id="KW-0418">Kinase</keyword>
<dbReference type="InterPro" id="IPR050980">
    <property type="entry name" value="2C_sensor_his_kinase"/>
</dbReference>
<dbReference type="InterPro" id="IPR004358">
    <property type="entry name" value="Sig_transdc_His_kin-like_C"/>
</dbReference>
<evidence type="ECO:0000256" key="7">
    <source>
        <dbReference type="ARBA" id="ARBA00022777"/>
    </source>
</evidence>
<dbReference type="Pfam" id="PF02518">
    <property type="entry name" value="HATPase_c"/>
    <property type="match status" value="1"/>
</dbReference>
<feature type="transmembrane region" description="Helical" evidence="9">
    <location>
        <begin position="43"/>
        <end position="64"/>
    </location>
</feature>
<dbReference type="InterPro" id="IPR003660">
    <property type="entry name" value="HAMP_dom"/>
</dbReference>
<evidence type="ECO:0000256" key="3">
    <source>
        <dbReference type="ARBA" id="ARBA00012438"/>
    </source>
</evidence>
<evidence type="ECO:0000256" key="5">
    <source>
        <dbReference type="ARBA" id="ARBA00022679"/>
    </source>
</evidence>
<comment type="caution">
    <text evidence="12">The sequence shown here is derived from an EMBL/GenBank/DDBJ whole genome shotgun (WGS) entry which is preliminary data.</text>
</comment>
<keyword evidence="5" id="KW-0808">Transferase</keyword>
<feature type="transmembrane region" description="Helical" evidence="9">
    <location>
        <begin position="192"/>
        <end position="212"/>
    </location>
</feature>
<feature type="domain" description="Histidine kinase" evidence="10">
    <location>
        <begin position="283"/>
        <end position="497"/>
    </location>
</feature>
<comment type="catalytic activity">
    <reaction evidence="1">
        <text>ATP + protein L-histidine = ADP + protein N-phospho-L-histidine.</text>
        <dbReference type="EC" id="2.7.13.3"/>
    </reaction>
</comment>
<dbReference type="InterPro" id="IPR005467">
    <property type="entry name" value="His_kinase_dom"/>
</dbReference>
<keyword evidence="9" id="KW-1133">Transmembrane helix</keyword>
<evidence type="ECO:0000256" key="2">
    <source>
        <dbReference type="ARBA" id="ARBA00004370"/>
    </source>
</evidence>
<dbReference type="PANTHER" id="PTHR44936">
    <property type="entry name" value="SENSOR PROTEIN CREC"/>
    <property type="match status" value="1"/>
</dbReference>
<evidence type="ECO:0000313" key="12">
    <source>
        <dbReference type="EMBL" id="TWF53138.1"/>
    </source>
</evidence>
<dbReference type="GO" id="GO:0016020">
    <property type="term" value="C:membrane"/>
    <property type="evidence" value="ECO:0007669"/>
    <property type="project" value="UniProtKB-SubCell"/>
</dbReference>
<evidence type="ECO:0000256" key="6">
    <source>
        <dbReference type="ARBA" id="ARBA00022741"/>
    </source>
</evidence>
<dbReference type="SUPFAM" id="SSF55874">
    <property type="entry name" value="ATPase domain of HSP90 chaperone/DNA topoisomerase II/histidine kinase"/>
    <property type="match status" value="1"/>
</dbReference>
<dbReference type="AlphaFoldDB" id="A0A561QRW7"/>
<dbReference type="PRINTS" id="PR00344">
    <property type="entry name" value="BCTRLSENSOR"/>
</dbReference>
<keyword evidence="4" id="KW-0597">Phosphoprotein</keyword>
<feature type="domain" description="HAMP" evidence="11">
    <location>
        <begin position="214"/>
        <end position="269"/>
    </location>
</feature>
<evidence type="ECO:0000259" key="11">
    <source>
        <dbReference type="PROSITE" id="PS50885"/>
    </source>
</evidence>
<dbReference type="GO" id="GO:0005524">
    <property type="term" value="F:ATP binding"/>
    <property type="evidence" value="ECO:0007669"/>
    <property type="project" value="UniProtKB-KW"/>
</dbReference>
<accession>A0A561QRW7</accession>
<dbReference type="InterPro" id="IPR003594">
    <property type="entry name" value="HATPase_dom"/>
</dbReference>
<keyword evidence="9" id="KW-0472">Membrane</keyword>
<dbReference type="Proteomes" id="UP000320653">
    <property type="component" value="Unassembled WGS sequence"/>
</dbReference>
<organism evidence="12 13">
    <name type="scientific">Neorhizobium alkalisoli</name>
    <dbReference type="NCBI Taxonomy" id="528178"/>
    <lineage>
        <taxon>Bacteria</taxon>
        <taxon>Pseudomonadati</taxon>
        <taxon>Pseudomonadota</taxon>
        <taxon>Alphaproteobacteria</taxon>
        <taxon>Hyphomicrobiales</taxon>
        <taxon>Rhizobiaceae</taxon>
        <taxon>Rhizobium/Agrobacterium group</taxon>
        <taxon>Neorhizobium</taxon>
    </lineage>
</organism>
<protein>
    <recommendedName>
        <fullName evidence="3">histidine kinase</fullName>
        <ecNumber evidence="3">2.7.13.3</ecNumber>
    </recommendedName>
</protein>
<comment type="subcellular location">
    <subcellularLocation>
        <location evidence="2">Membrane</location>
    </subcellularLocation>
</comment>
<dbReference type="EMBL" id="VIWP01000004">
    <property type="protein sequence ID" value="TWF53138.1"/>
    <property type="molecule type" value="Genomic_DNA"/>
</dbReference>
<dbReference type="PROSITE" id="PS50885">
    <property type="entry name" value="HAMP"/>
    <property type="match status" value="1"/>
</dbReference>
<dbReference type="CDD" id="cd00075">
    <property type="entry name" value="HATPase"/>
    <property type="match status" value="1"/>
</dbReference>
<evidence type="ECO:0000259" key="10">
    <source>
        <dbReference type="PROSITE" id="PS50109"/>
    </source>
</evidence>
<name>A0A561QRW7_9HYPH</name>
<keyword evidence="13" id="KW-1185">Reference proteome</keyword>
<dbReference type="SMART" id="SM00387">
    <property type="entry name" value="HATPase_c"/>
    <property type="match status" value="1"/>
</dbReference>
<evidence type="ECO:0000256" key="4">
    <source>
        <dbReference type="ARBA" id="ARBA00022553"/>
    </source>
</evidence>
<dbReference type="Gene3D" id="6.10.340.10">
    <property type="match status" value="1"/>
</dbReference>
<evidence type="ECO:0000256" key="9">
    <source>
        <dbReference type="SAM" id="Phobius"/>
    </source>
</evidence>
<dbReference type="Gene3D" id="3.30.565.10">
    <property type="entry name" value="Histidine kinase-like ATPase, C-terminal domain"/>
    <property type="match status" value="1"/>
</dbReference>
<evidence type="ECO:0000256" key="8">
    <source>
        <dbReference type="ARBA" id="ARBA00022840"/>
    </source>
</evidence>
<dbReference type="PANTHER" id="PTHR44936:SF10">
    <property type="entry name" value="SENSOR PROTEIN RSTB"/>
    <property type="match status" value="1"/>
</dbReference>
<dbReference type="GO" id="GO:0007165">
    <property type="term" value="P:signal transduction"/>
    <property type="evidence" value="ECO:0007669"/>
    <property type="project" value="InterPro"/>
</dbReference>
<dbReference type="EC" id="2.7.13.3" evidence="3"/>
<keyword evidence="8" id="KW-0067">ATP-binding</keyword>
<keyword evidence="9" id="KW-0812">Transmembrane</keyword>
<sequence length="507" mass="55769">MCMMKFANRTEDEADAAGQAAAMANAAAAYQMPRLFRGLSGRLLWLTVVFVMLAEILIFMPLIAGMRMNWLRDKLDTAAAAGIVIDGLQPAELPRAVQNDTLLATGTKVIALRKDGTSRLLAAIEVPPQVDEQYDLADTPLLTTMGDALDTLFFGGGRVMRVFGPIGDSDMIIELVMTDDALRKDMFKYSKIMFILSLVISLITAILIFLAINRMMIMPIRRLTLGMQRFSEQPEDPSRVFAPDSSRGELAVAGRHLSAMQTELQRTLKQQRNLADLGLAVSKINHDMRNILASAQLMSDRLTDVEDPMVRSFAPKLLRTIDRAVGYTSEVLAYGQASEAAPRRRLVRLADLCLEVRELMALDPDGGIEFNDQIAAELEVDCDSEQLFRVIHNLCRNALQALVSFEPTDRSIARRITVTAHRVGSVVNIVVDDTGPGMPRKARENLFSAFRGSARSGGTGLGLVIARELVLAHGGTIALVEKATPGTQFRIEIPDRPVSLDDYRVRA</sequence>
<dbReference type="GO" id="GO:0004673">
    <property type="term" value="F:protein histidine kinase activity"/>
    <property type="evidence" value="ECO:0007669"/>
    <property type="project" value="UniProtKB-EC"/>
</dbReference>
<reference evidence="12 13" key="1">
    <citation type="submission" date="2019-06" db="EMBL/GenBank/DDBJ databases">
        <title>Sorghum-associated microbial communities from plants grown in Nebraska, USA.</title>
        <authorList>
            <person name="Schachtman D."/>
        </authorList>
    </citation>
    <scope>NUCLEOTIDE SEQUENCE [LARGE SCALE GENOMIC DNA]</scope>
    <source>
        <strain evidence="12 13">1225</strain>
    </source>
</reference>